<evidence type="ECO:0000256" key="4">
    <source>
        <dbReference type="ARBA" id="ARBA00022475"/>
    </source>
</evidence>
<dbReference type="GO" id="GO:0022857">
    <property type="term" value="F:transmembrane transporter activity"/>
    <property type="evidence" value="ECO:0007669"/>
    <property type="project" value="InterPro"/>
</dbReference>
<sequence>MTHRQVVQAMYGLMLALFVTILSTTIVTNALPRILADLDGSQSQYAWVVTAMLLTSTATTPIWGKLSDLFSKKLLYQLALTIFMTGSVLGGFAQSMPELIGYRAVQGIGMGGLQALIQVVIAAMVAPRERGRYSGFIGAAFATATVSGPLIGGFIVDAPGLGWRWCFWITVPVAVIALIVLGRTLKLPVVRRPVKIDWLGATFLVGGVSLILVWVSMAGSQFAWLSAQSAAYLGGGVLILALALFVETRVSDPIVPLRMFRNRTISLVTVAIVAVGTAMFGGSVFLAQYFQVARGFSPTHAGLLTLPLVLGMFVSSTLSGQIISRTTGRVKPFLVFGASSLVVALMLLSTIDSRTNLVLVGCYLALMGTGLGCMMQNLVLAVQNTTANSEVGSVTSVVTFFRTLGGSAGVSVLGAVLAAHVASYVAAGLAGVPGAPSAGGSMEVESLPGPVQQVVRDAYGQAFGDIFFIAGCVALVTLACVVLIKEQPLRTTVEWTSENARTETESLSSASRA</sequence>
<keyword evidence="11" id="KW-1185">Reference proteome</keyword>
<dbReference type="PANTHER" id="PTHR23501">
    <property type="entry name" value="MAJOR FACILITATOR SUPERFAMILY"/>
    <property type="match status" value="1"/>
</dbReference>
<name>A0A5Q3QDH6_9PSEU</name>
<keyword evidence="3" id="KW-0813">Transport</keyword>
<dbReference type="EMBL" id="CP045929">
    <property type="protein sequence ID" value="QGK72482.1"/>
    <property type="molecule type" value="Genomic_DNA"/>
</dbReference>
<reference evidence="11" key="1">
    <citation type="submission" date="2019-11" db="EMBL/GenBank/DDBJ databases">
        <title>The complete genome sequence of Saccharopolyspora sp. E2A.</title>
        <authorList>
            <person name="Zhang G."/>
        </authorList>
    </citation>
    <scope>NUCLEOTIDE SEQUENCE [LARGE SCALE GENOMIC DNA]</scope>
    <source>
        <strain evidence="11">E2A</strain>
    </source>
</reference>
<comment type="similarity">
    <text evidence="2">Belongs to the major facilitator superfamily. TCR/Tet family.</text>
</comment>
<feature type="transmembrane region" description="Helical" evidence="8">
    <location>
        <begin position="267"/>
        <end position="289"/>
    </location>
</feature>
<keyword evidence="7 8" id="KW-0472">Membrane</keyword>
<feature type="transmembrane region" description="Helical" evidence="8">
    <location>
        <begin position="196"/>
        <end position="216"/>
    </location>
</feature>
<dbReference type="InterPro" id="IPR036259">
    <property type="entry name" value="MFS_trans_sf"/>
</dbReference>
<feature type="transmembrane region" description="Helical" evidence="8">
    <location>
        <begin position="105"/>
        <end position="126"/>
    </location>
</feature>
<keyword evidence="5 8" id="KW-0812">Transmembrane</keyword>
<evidence type="ECO:0000256" key="7">
    <source>
        <dbReference type="ARBA" id="ARBA00023136"/>
    </source>
</evidence>
<dbReference type="FunFam" id="1.20.1720.10:FF:000004">
    <property type="entry name" value="EmrB/QacA family drug resistance transporter"/>
    <property type="match status" value="1"/>
</dbReference>
<dbReference type="Gene3D" id="1.20.1250.20">
    <property type="entry name" value="MFS general substrate transporter like domains"/>
    <property type="match status" value="1"/>
</dbReference>
<keyword evidence="6 8" id="KW-1133">Transmembrane helix</keyword>
<dbReference type="AlphaFoldDB" id="A0A5Q3QDH6"/>
<feature type="transmembrane region" description="Helical" evidence="8">
    <location>
        <begin position="403"/>
        <end position="427"/>
    </location>
</feature>
<dbReference type="InterPro" id="IPR011701">
    <property type="entry name" value="MFS"/>
</dbReference>
<dbReference type="Gene3D" id="1.20.1720.10">
    <property type="entry name" value="Multidrug resistance protein D"/>
    <property type="match status" value="1"/>
</dbReference>
<evidence type="ECO:0000313" key="10">
    <source>
        <dbReference type="EMBL" id="QGK72482.1"/>
    </source>
</evidence>
<feature type="transmembrane region" description="Helical" evidence="8">
    <location>
        <begin position="301"/>
        <end position="320"/>
    </location>
</feature>
<feature type="transmembrane region" description="Helical" evidence="8">
    <location>
        <begin position="162"/>
        <end position="184"/>
    </location>
</feature>
<evidence type="ECO:0000256" key="2">
    <source>
        <dbReference type="ARBA" id="ARBA00007520"/>
    </source>
</evidence>
<feature type="transmembrane region" description="Helical" evidence="8">
    <location>
        <begin position="332"/>
        <end position="351"/>
    </location>
</feature>
<dbReference type="InterPro" id="IPR020846">
    <property type="entry name" value="MFS_dom"/>
</dbReference>
<evidence type="ECO:0000256" key="8">
    <source>
        <dbReference type="SAM" id="Phobius"/>
    </source>
</evidence>
<evidence type="ECO:0000313" key="11">
    <source>
        <dbReference type="Proteomes" id="UP000371041"/>
    </source>
</evidence>
<dbReference type="GO" id="GO:0005886">
    <property type="term" value="C:plasma membrane"/>
    <property type="evidence" value="ECO:0007669"/>
    <property type="project" value="UniProtKB-SubCell"/>
</dbReference>
<dbReference type="Proteomes" id="UP000371041">
    <property type="component" value="Chromosome"/>
</dbReference>
<proteinExistence type="inferred from homology"/>
<keyword evidence="4" id="KW-1003">Cell membrane</keyword>
<comment type="subcellular location">
    <subcellularLocation>
        <location evidence="1">Cell membrane</location>
        <topology evidence="1">Multi-pass membrane protein</topology>
    </subcellularLocation>
</comment>
<feature type="domain" description="Major facilitator superfamily (MFS) profile" evidence="9">
    <location>
        <begin position="9"/>
        <end position="489"/>
    </location>
</feature>
<evidence type="ECO:0000256" key="5">
    <source>
        <dbReference type="ARBA" id="ARBA00022692"/>
    </source>
</evidence>
<dbReference type="PROSITE" id="PS50850">
    <property type="entry name" value="MFS"/>
    <property type="match status" value="1"/>
</dbReference>
<dbReference type="PRINTS" id="PR01036">
    <property type="entry name" value="TCRTETB"/>
</dbReference>
<feature type="transmembrane region" description="Helical" evidence="8">
    <location>
        <begin position="75"/>
        <end position="93"/>
    </location>
</feature>
<gene>
    <name evidence="10" type="ORF">GIY23_21860</name>
</gene>
<evidence type="ECO:0000256" key="1">
    <source>
        <dbReference type="ARBA" id="ARBA00004651"/>
    </source>
</evidence>
<dbReference type="SUPFAM" id="SSF103473">
    <property type="entry name" value="MFS general substrate transporter"/>
    <property type="match status" value="1"/>
</dbReference>
<dbReference type="KEGG" id="sace:GIY23_21860"/>
<feature type="transmembrane region" description="Helical" evidence="8">
    <location>
        <begin position="222"/>
        <end position="246"/>
    </location>
</feature>
<evidence type="ECO:0000256" key="3">
    <source>
        <dbReference type="ARBA" id="ARBA00022448"/>
    </source>
</evidence>
<feature type="transmembrane region" description="Helical" evidence="8">
    <location>
        <begin position="12"/>
        <end position="32"/>
    </location>
</feature>
<accession>A0A5Q3QDH6</accession>
<dbReference type="Pfam" id="PF07690">
    <property type="entry name" value="MFS_1"/>
    <property type="match status" value="1"/>
</dbReference>
<feature type="transmembrane region" description="Helical" evidence="8">
    <location>
        <begin position="466"/>
        <end position="484"/>
    </location>
</feature>
<dbReference type="PANTHER" id="PTHR23501:SF197">
    <property type="entry name" value="COMD"/>
    <property type="match status" value="1"/>
</dbReference>
<feature type="transmembrane region" description="Helical" evidence="8">
    <location>
        <begin position="133"/>
        <end position="156"/>
    </location>
</feature>
<dbReference type="CDD" id="cd17502">
    <property type="entry name" value="MFS_Azr1_MDR_like"/>
    <property type="match status" value="1"/>
</dbReference>
<feature type="transmembrane region" description="Helical" evidence="8">
    <location>
        <begin position="357"/>
        <end position="382"/>
    </location>
</feature>
<organism evidence="10 11">
    <name type="scientific">Allosaccharopolyspora coralli</name>
    <dbReference type="NCBI Taxonomy" id="2665642"/>
    <lineage>
        <taxon>Bacteria</taxon>
        <taxon>Bacillati</taxon>
        <taxon>Actinomycetota</taxon>
        <taxon>Actinomycetes</taxon>
        <taxon>Pseudonocardiales</taxon>
        <taxon>Pseudonocardiaceae</taxon>
        <taxon>Allosaccharopolyspora</taxon>
    </lineage>
</organism>
<evidence type="ECO:0000256" key="6">
    <source>
        <dbReference type="ARBA" id="ARBA00022989"/>
    </source>
</evidence>
<feature type="transmembrane region" description="Helical" evidence="8">
    <location>
        <begin position="44"/>
        <end position="63"/>
    </location>
</feature>
<evidence type="ECO:0000259" key="9">
    <source>
        <dbReference type="PROSITE" id="PS50850"/>
    </source>
</evidence>
<protein>
    <submittedName>
        <fullName evidence="10">MFS transporter</fullName>
    </submittedName>
</protein>